<keyword evidence="3" id="KW-1185">Reference proteome</keyword>
<accession>A0AA42CRZ9</accession>
<gene>
    <name evidence="2" type="ORF">NEE01_18060</name>
</gene>
<organism evidence="2 3">
    <name type="scientific">Sphingomonas lycopersici</name>
    <dbReference type="NCBI Taxonomy" id="2951807"/>
    <lineage>
        <taxon>Bacteria</taxon>
        <taxon>Pseudomonadati</taxon>
        <taxon>Pseudomonadota</taxon>
        <taxon>Alphaproteobacteria</taxon>
        <taxon>Sphingomonadales</taxon>
        <taxon>Sphingomonadaceae</taxon>
        <taxon>Sphingomonas</taxon>
    </lineage>
</organism>
<evidence type="ECO:0000256" key="1">
    <source>
        <dbReference type="SAM" id="Phobius"/>
    </source>
</evidence>
<comment type="caution">
    <text evidence="2">The sequence shown here is derived from an EMBL/GenBank/DDBJ whole genome shotgun (WGS) entry which is preliminary data.</text>
</comment>
<feature type="transmembrane region" description="Helical" evidence="1">
    <location>
        <begin position="40"/>
        <end position="60"/>
    </location>
</feature>
<sequence>MTQLFGGLLLGIGILIMTCSGLCSLYVVGLGFSAVFQEPGIILFPLIVGGIPFAIGFGLYRWGRWLLRIADESEDNARSR</sequence>
<reference evidence="2" key="1">
    <citation type="submission" date="2022-06" db="EMBL/GenBank/DDBJ databases">
        <title>Sphingomonas sp. nov. isolated from rhizosphere soil of tomato.</title>
        <authorList>
            <person name="Dong H."/>
            <person name="Gao R."/>
        </authorList>
    </citation>
    <scope>NUCLEOTIDE SEQUENCE</scope>
    <source>
        <strain evidence="2">MMSM24</strain>
    </source>
</reference>
<keyword evidence="1" id="KW-0472">Membrane</keyword>
<name>A0AA42CRZ9_9SPHN</name>
<evidence type="ECO:0000313" key="2">
    <source>
        <dbReference type="EMBL" id="MCW6536687.1"/>
    </source>
</evidence>
<evidence type="ECO:0000313" key="3">
    <source>
        <dbReference type="Proteomes" id="UP001165565"/>
    </source>
</evidence>
<keyword evidence="1" id="KW-0812">Transmembrane</keyword>
<proteinExistence type="predicted"/>
<protein>
    <submittedName>
        <fullName evidence="2">Uncharacterized protein</fullName>
    </submittedName>
</protein>
<dbReference type="AlphaFoldDB" id="A0AA42CRZ9"/>
<feature type="transmembrane region" description="Helical" evidence="1">
    <location>
        <begin position="7"/>
        <end position="28"/>
    </location>
</feature>
<dbReference type="Proteomes" id="UP001165565">
    <property type="component" value="Unassembled WGS sequence"/>
</dbReference>
<keyword evidence="1" id="KW-1133">Transmembrane helix</keyword>
<dbReference type="EMBL" id="JANFAV010000015">
    <property type="protein sequence ID" value="MCW6536687.1"/>
    <property type="molecule type" value="Genomic_DNA"/>
</dbReference>
<dbReference type="RefSeq" id="WP_179511204.1">
    <property type="nucleotide sequence ID" value="NZ_JANFAV010000015.1"/>
</dbReference>